<evidence type="ECO:0000256" key="4">
    <source>
        <dbReference type="ARBA" id="ARBA00022692"/>
    </source>
</evidence>
<comment type="subcellular location">
    <subcellularLocation>
        <location evidence="1">Cell outer membrane</location>
        <topology evidence="1">Multi-pass membrane protein</topology>
    </subcellularLocation>
</comment>
<dbReference type="SUPFAM" id="SSF56935">
    <property type="entry name" value="Porins"/>
    <property type="match status" value="1"/>
</dbReference>
<evidence type="ECO:0000256" key="2">
    <source>
        <dbReference type="ARBA" id="ARBA00008163"/>
    </source>
</evidence>
<dbReference type="Pfam" id="PF03349">
    <property type="entry name" value="Toluene_X"/>
    <property type="match status" value="1"/>
</dbReference>
<evidence type="ECO:0000256" key="8">
    <source>
        <dbReference type="SAM" id="SignalP"/>
    </source>
</evidence>
<evidence type="ECO:0000313" key="9">
    <source>
        <dbReference type="EMBL" id="MFC0709193.1"/>
    </source>
</evidence>
<dbReference type="EMBL" id="JBHLSS010000039">
    <property type="protein sequence ID" value="MFC0709193.1"/>
    <property type="molecule type" value="Genomic_DNA"/>
</dbReference>
<dbReference type="Gene3D" id="2.40.160.60">
    <property type="entry name" value="Outer membrane protein transport protein (OMPP1/FadL/TodX)"/>
    <property type="match status" value="1"/>
</dbReference>
<reference evidence="9 10" key="1">
    <citation type="submission" date="2024-09" db="EMBL/GenBank/DDBJ databases">
        <authorList>
            <person name="Sun Q."/>
            <person name="Mori K."/>
        </authorList>
    </citation>
    <scope>NUCLEOTIDE SEQUENCE [LARGE SCALE GENOMIC DNA]</scope>
    <source>
        <strain evidence="9 10">NCAIM B.01794</strain>
    </source>
</reference>
<dbReference type="PANTHER" id="PTHR35093">
    <property type="entry name" value="OUTER MEMBRANE PROTEIN NMB0088-RELATED"/>
    <property type="match status" value="1"/>
</dbReference>
<keyword evidence="5 8" id="KW-0732">Signal</keyword>
<dbReference type="InterPro" id="IPR005017">
    <property type="entry name" value="OMPP1/FadL/TodX"/>
</dbReference>
<keyword evidence="4" id="KW-0812">Transmembrane</keyword>
<comment type="similarity">
    <text evidence="2">Belongs to the OmpP1/FadL family.</text>
</comment>
<dbReference type="PANTHER" id="PTHR35093:SF8">
    <property type="entry name" value="OUTER MEMBRANE PROTEIN NMB0088-RELATED"/>
    <property type="match status" value="1"/>
</dbReference>
<evidence type="ECO:0000256" key="3">
    <source>
        <dbReference type="ARBA" id="ARBA00022452"/>
    </source>
</evidence>
<evidence type="ECO:0000256" key="7">
    <source>
        <dbReference type="ARBA" id="ARBA00023237"/>
    </source>
</evidence>
<name>A0ABV6SI32_AZOPA</name>
<keyword evidence="3" id="KW-1134">Transmembrane beta strand</keyword>
<evidence type="ECO:0000256" key="1">
    <source>
        <dbReference type="ARBA" id="ARBA00004571"/>
    </source>
</evidence>
<sequence length="344" mass="35801">MPTRQVLFGLALLGATGTAWADDSKFSVAAGRSAPVAAGSGAAVPPAANPVMAAGMEMAVANGSGQGAGRLVAEPGLRGLTLQPTFAYRLNDALSIGIGARLVQGAVLRPGGAPADAPPTYLDSDTGAGLNLGLLYRLSDSTWLGLAYASGYELNLDERAGVADPVANVTRGRPETNRTIVEARAPDSVTASISHRLDSGWMLSASLGWMGWSALQRPAGEAPSPAAASVGGAHQYRDTWRLALGAEQQLGEHLHWSMGLSYDSSPLPGDQRNLDDPLPENLRLAAGLSYQMDQGVELQLGYSLIWLGEAESRQNGRTRNDGILSAEPPGSTLHVIGGGIVWRF</sequence>
<feature type="chain" id="PRO_5046751713" evidence="8">
    <location>
        <begin position="22"/>
        <end position="344"/>
    </location>
</feature>
<proteinExistence type="inferred from homology"/>
<feature type="signal peptide" evidence="8">
    <location>
        <begin position="1"/>
        <end position="21"/>
    </location>
</feature>
<protein>
    <submittedName>
        <fullName evidence="9">OmpP1/FadL family transporter</fullName>
    </submittedName>
</protein>
<comment type="caution">
    <text evidence="9">The sequence shown here is derived from an EMBL/GenBank/DDBJ whole genome shotgun (WGS) entry which is preliminary data.</text>
</comment>
<keyword evidence="6" id="KW-0472">Membrane</keyword>
<dbReference type="RefSeq" id="WP_376943869.1">
    <property type="nucleotide sequence ID" value="NZ_CP171449.1"/>
</dbReference>
<dbReference type="Proteomes" id="UP001589891">
    <property type="component" value="Unassembled WGS sequence"/>
</dbReference>
<evidence type="ECO:0000313" key="10">
    <source>
        <dbReference type="Proteomes" id="UP001589891"/>
    </source>
</evidence>
<keyword evidence="7" id="KW-0998">Cell outer membrane</keyword>
<accession>A0ABV6SI32</accession>
<evidence type="ECO:0000256" key="6">
    <source>
        <dbReference type="ARBA" id="ARBA00023136"/>
    </source>
</evidence>
<evidence type="ECO:0000256" key="5">
    <source>
        <dbReference type="ARBA" id="ARBA00022729"/>
    </source>
</evidence>
<keyword evidence="10" id="KW-1185">Reference proteome</keyword>
<organism evidence="9 10">
    <name type="scientific">Azorhizophilus paspali</name>
    <name type="common">Azotobacter paspali</name>
    <dbReference type="NCBI Taxonomy" id="69963"/>
    <lineage>
        <taxon>Bacteria</taxon>
        <taxon>Pseudomonadati</taxon>
        <taxon>Pseudomonadota</taxon>
        <taxon>Gammaproteobacteria</taxon>
        <taxon>Pseudomonadales</taxon>
        <taxon>Pseudomonadaceae</taxon>
        <taxon>Azorhizophilus</taxon>
    </lineage>
</organism>
<gene>
    <name evidence="9" type="ORF">ACFFGX_06185</name>
</gene>